<dbReference type="Gene3D" id="1.25.40.180">
    <property type="match status" value="1"/>
</dbReference>
<feature type="region of interest" description="Disordered" evidence="6">
    <location>
        <begin position="293"/>
        <end position="338"/>
    </location>
</feature>
<name>A0ABY7EPC6_MYAAR</name>
<dbReference type="PROSITE" id="PS51366">
    <property type="entry name" value="MI"/>
    <property type="match status" value="1"/>
</dbReference>
<evidence type="ECO:0000256" key="3">
    <source>
        <dbReference type="ARBA" id="ARBA00022664"/>
    </source>
</evidence>
<evidence type="ECO:0000256" key="4">
    <source>
        <dbReference type="ARBA" id="ARBA00023187"/>
    </source>
</evidence>
<dbReference type="SMART" id="SM00544">
    <property type="entry name" value="MA3"/>
    <property type="match status" value="1"/>
</dbReference>
<gene>
    <name evidence="8" type="ORF">MAR_035325</name>
</gene>
<comment type="subcellular location">
    <subcellularLocation>
        <location evidence="1">Nucleus</location>
    </subcellularLocation>
</comment>
<keyword evidence="3" id="KW-0507">mRNA processing</keyword>
<proteinExistence type="inferred from homology"/>
<keyword evidence="5" id="KW-0539">Nucleus</keyword>
<evidence type="ECO:0000313" key="8">
    <source>
        <dbReference type="EMBL" id="WAR10249.1"/>
    </source>
</evidence>
<feature type="region of interest" description="Disordered" evidence="6">
    <location>
        <begin position="75"/>
        <end position="99"/>
    </location>
</feature>
<comment type="similarity">
    <text evidence="2">Belongs to the CWC22 family.</text>
</comment>
<sequence>MVEVMFAVRKDNFKDFPAILDDLDLVEEEDQFTHLLTLEDAQNPEDILNVFKPDPNFQESEEKYAILKKEILGEAGSDDDDEEGSGSGDSDSEAGSSEQEECAHKLLKMELRPGQEVELCYMILDCCAQMRTYEKFYGLLAGRFCMIDKKYVTPFQAMFREQYETIHRLETNKLRNVAKFFAHLLHTDSISWAVLECMKLNEDDTTSASRIFIKILFQELSEYLGLPKLNDRLKDPTLLEYYAGLMPRDNPRDTRFAINFFTTIGLGGLTDDLRDHLKNVSMKLMAQKQEQQAAAAIAVDSSDSSDSESNDSSSSGSDSSDSDSSSGNYLIGMQTNGK</sequence>
<evidence type="ECO:0000256" key="2">
    <source>
        <dbReference type="ARBA" id="ARBA00006856"/>
    </source>
</evidence>
<evidence type="ECO:0000256" key="6">
    <source>
        <dbReference type="SAM" id="MobiDB-lite"/>
    </source>
</evidence>
<organism evidence="8 9">
    <name type="scientific">Mya arenaria</name>
    <name type="common">Soft-shell clam</name>
    <dbReference type="NCBI Taxonomy" id="6604"/>
    <lineage>
        <taxon>Eukaryota</taxon>
        <taxon>Metazoa</taxon>
        <taxon>Spiralia</taxon>
        <taxon>Lophotrochozoa</taxon>
        <taxon>Mollusca</taxon>
        <taxon>Bivalvia</taxon>
        <taxon>Autobranchia</taxon>
        <taxon>Heteroconchia</taxon>
        <taxon>Euheterodonta</taxon>
        <taxon>Imparidentia</taxon>
        <taxon>Neoheterodontei</taxon>
        <taxon>Myida</taxon>
        <taxon>Myoidea</taxon>
        <taxon>Myidae</taxon>
        <taxon>Mya</taxon>
    </lineage>
</organism>
<keyword evidence="9" id="KW-1185">Reference proteome</keyword>
<dbReference type="EMBL" id="CP111018">
    <property type="protein sequence ID" value="WAR10249.1"/>
    <property type="molecule type" value="Genomic_DNA"/>
</dbReference>
<dbReference type="Pfam" id="PF02847">
    <property type="entry name" value="MA3"/>
    <property type="match status" value="1"/>
</dbReference>
<dbReference type="SUPFAM" id="SSF48371">
    <property type="entry name" value="ARM repeat"/>
    <property type="match status" value="1"/>
</dbReference>
<dbReference type="InterPro" id="IPR003891">
    <property type="entry name" value="Initiation_fac_eIF4g_MI"/>
</dbReference>
<evidence type="ECO:0000256" key="5">
    <source>
        <dbReference type="ARBA" id="ARBA00023242"/>
    </source>
</evidence>
<feature type="compositionally biased region" description="Low complexity" evidence="6">
    <location>
        <begin position="310"/>
        <end position="326"/>
    </location>
</feature>
<dbReference type="PANTHER" id="PTHR18034:SF3">
    <property type="entry name" value="PRE-MRNA-SPLICING FACTOR CWC22 HOMOLOG"/>
    <property type="match status" value="1"/>
</dbReference>
<feature type="domain" description="MI" evidence="7">
    <location>
        <begin position="80"/>
        <end position="200"/>
    </location>
</feature>
<protein>
    <submittedName>
        <fullName evidence="8">CWC22-like protein</fullName>
    </submittedName>
</protein>
<dbReference type="InterPro" id="IPR016024">
    <property type="entry name" value="ARM-type_fold"/>
</dbReference>
<feature type="non-terminal residue" evidence="8">
    <location>
        <position position="338"/>
    </location>
</feature>
<evidence type="ECO:0000256" key="1">
    <source>
        <dbReference type="ARBA" id="ARBA00004123"/>
    </source>
</evidence>
<evidence type="ECO:0000259" key="7">
    <source>
        <dbReference type="PROSITE" id="PS51366"/>
    </source>
</evidence>
<dbReference type="PANTHER" id="PTHR18034">
    <property type="entry name" value="CELL CYCLE CONTROL PROTEIN CWF22-RELATED"/>
    <property type="match status" value="1"/>
</dbReference>
<reference evidence="8" key="1">
    <citation type="submission" date="2022-11" db="EMBL/GenBank/DDBJ databases">
        <title>Centuries of genome instability and evolution in soft-shell clam transmissible cancer (bioRxiv).</title>
        <authorList>
            <person name="Hart S.F.M."/>
            <person name="Yonemitsu M.A."/>
            <person name="Giersch R.M."/>
            <person name="Beal B.F."/>
            <person name="Arriagada G."/>
            <person name="Davis B.W."/>
            <person name="Ostrander E.A."/>
            <person name="Goff S.P."/>
            <person name="Metzger M.J."/>
        </authorList>
    </citation>
    <scope>NUCLEOTIDE SEQUENCE</scope>
    <source>
        <strain evidence="8">MELC-2E11</strain>
        <tissue evidence="8">Siphon/mantle</tissue>
    </source>
</reference>
<feature type="compositionally biased region" description="Low complexity" evidence="6">
    <location>
        <begin position="293"/>
        <end position="302"/>
    </location>
</feature>
<keyword evidence="4" id="KW-0508">mRNA splicing</keyword>
<accession>A0ABY7EPC6</accession>
<dbReference type="Proteomes" id="UP001164746">
    <property type="component" value="Chromosome 7"/>
</dbReference>
<dbReference type="InterPro" id="IPR050781">
    <property type="entry name" value="CWC22_splicing_factor"/>
</dbReference>
<evidence type="ECO:0000313" key="9">
    <source>
        <dbReference type="Proteomes" id="UP001164746"/>
    </source>
</evidence>